<protein>
    <submittedName>
        <fullName evidence="2">Uncharacterized protein</fullName>
    </submittedName>
</protein>
<evidence type="ECO:0000256" key="1">
    <source>
        <dbReference type="SAM" id="MobiDB-lite"/>
    </source>
</evidence>
<reference evidence="2" key="1">
    <citation type="submission" date="2021-01" db="EMBL/GenBank/DDBJ databases">
        <authorList>
            <person name="Corre E."/>
            <person name="Pelletier E."/>
            <person name="Niang G."/>
            <person name="Scheremetjew M."/>
            <person name="Finn R."/>
            <person name="Kale V."/>
            <person name="Holt S."/>
            <person name="Cochrane G."/>
            <person name="Meng A."/>
            <person name="Brown T."/>
            <person name="Cohen L."/>
        </authorList>
    </citation>
    <scope>NUCLEOTIDE SEQUENCE</scope>
</reference>
<sequence>MVAMGAACCADTRERLLALSAGHDEALQEITRDAREAARLTDADRTQILRRAVSDNAGGNPSEPSSTAPGGRASTLSSKRQSKPSAYAARRSRAKAAARPDLDRPAPLPLPETHVPRRDSASNRVEGRRHLSLAAEIHLAEEGPVTEW</sequence>
<feature type="region of interest" description="Disordered" evidence="1">
    <location>
        <begin position="41"/>
        <end position="127"/>
    </location>
</feature>
<gene>
    <name evidence="2" type="ORF">NSCI0253_LOCUS44623</name>
</gene>
<name>A0A7S1AZK9_NOCSC</name>
<accession>A0A7S1AZK9</accession>
<feature type="compositionally biased region" description="Basic and acidic residues" evidence="1">
    <location>
        <begin position="114"/>
        <end position="127"/>
    </location>
</feature>
<organism evidence="2">
    <name type="scientific">Noctiluca scintillans</name>
    <name type="common">Sea sparkle</name>
    <name type="synonym">Red tide dinoflagellate</name>
    <dbReference type="NCBI Taxonomy" id="2966"/>
    <lineage>
        <taxon>Eukaryota</taxon>
        <taxon>Sar</taxon>
        <taxon>Alveolata</taxon>
        <taxon>Dinophyceae</taxon>
        <taxon>Noctilucales</taxon>
        <taxon>Noctilucaceae</taxon>
        <taxon>Noctiluca</taxon>
    </lineage>
</organism>
<proteinExistence type="predicted"/>
<dbReference type="AlphaFoldDB" id="A0A7S1AZK9"/>
<dbReference type="EMBL" id="HBFQ01063045">
    <property type="protein sequence ID" value="CAD8870266.1"/>
    <property type="molecule type" value="Transcribed_RNA"/>
</dbReference>
<evidence type="ECO:0000313" key="2">
    <source>
        <dbReference type="EMBL" id="CAD8870266.1"/>
    </source>
</evidence>
<feature type="compositionally biased region" description="Polar residues" evidence="1">
    <location>
        <begin position="57"/>
        <end position="79"/>
    </location>
</feature>